<gene>
    <name evidence="1" type="ORF">CHRY9293_03416</name>
</gene>
<keyword evidence="2" id="KW-1185">Reference proteome</keyword>
<evidence type="ECO:0000313" key="1">
    <source>
        <dbReference type="EMBL" id="CAA7197361.1"/>
    </source>
</evidence>
<accession>A0A6N4XAN5</accession>
<dbReference type="EMBL" id="CACVBR010000049">
    <property type="protein sequence ID" value="CAA7197361.1"/>
    <property type="molecule type" value="Genomic_DNA"/>
</dbReference>
<proteinExistence type="predicted"/>
<dbReference type="Proteomes" id="UP000445144">
    <property type="component" value="Unassembled WGS sequence"/>
</dbReference>
<dbReference type="AlphaFoldDB" id="A0A6N4XAN5"/>
<evidence type="ECO:0000313" key="2">
    <source>
        <dbReference type="Proteomes" id="UP000445144"/>
    </source>
</evidence>
<dbReference type="RefSeq" id="WP_162034033.1">
    <property type="nucleotide sequence ID" value="NZ_CACVBR010000049.1"/>
</dbReference>
<name>A0A6N4XAN5_9FLAO</name>
<dbReference type="SUPFAM" id="SSF52540">
    <property type="entry name" value="P-loop containing nucleoside triphosphate hydrolases"/>
    <property type="match status" value="1"/>
</dbReference>
<evidence type="ECO:0008006" key="3">
    <source>
        <dbReference type="Google" id="ProtNLM"/>
    </source>
</evidence>
<dbReference type="Gene3D" id="3.40.50.300">
    <property type="entry name" value="P-loop containing nucleotide triphosphate hydrolases"/>
    <property type="match status" value="1"/>
</dbReference>
<sequence length="42" mass="4436">MRISSVTIKGYKSLDPEGVTIPLQDKLAGFIGLNSAGKTSEL</sequence>
<dbReference type="InterPro" id="IPR027417">
    <property type="entry name" value="P-loop_NTPase"/>
</dbReference>
<protein>
    <recommendedName>
        <fullName evidence="3">AAA domain-containing protein</fullName>
    </recommendedName>
</protein>
<organism evidence="1 2">
    <name type="scientific">Chryseobacterium potabilaquae</name>
    <dbReference type="NCBI Taxonomy" id="2675057"/>
    <lineage>
        <taxon>Bacteria</taxon>
        <taxon>Pseudomonadati</taxon>
        <taxon>Bacteroidota</taxon>
        <taxon>Flavobacteriia</taxon>
        <taxon>Flavobacteriales</taxon>
        <taxon>Weeksellaceae</taxon>
        <taxon>Chryseobacterium group</taxon>
        <taxon>Chryseobacterium</taxon>
    </lineage>
</organism>
<reference evidence="1 2" key="1">
    <citation type="submission" date="2020-01" db="EMBL/GenBank/DDBJ databases">
        <authorList>
            <person name="Rodrigo-Torres L."/>
            <person name="Arahal R. D."/>
            <person name="Lucena T."/>
        </authorList>
    </citation>
    <scope>NUCLEOTIDE SEQUENCE [LARGE SCALE GENOMIC DNA]</scope>
    <source>
        <strain evidence="1 2">CECT 9293</strain>
    </source>
</reference>